<dbReference type="Gene3D" id="1.20.1050.130">
    <property type="match status" value="2"/>
</dbReference>
<evidence type="ECO:0000256" key="5">
    <source>
        <dbReference type="ARBA" id="ARBA00047960"/>
    </source>
</evidence>
<dbReference type="AlphaFoldDB" id="A0A9K3D2Z0"/>
<dbReference type="EC" id="2.5.1.18" evidence="3"/>
<protein>
    <recommendedName>
        <fullName evidence="3">glutathione transferase</fullName>
        <ecNumber evidence="3">2.5.1.18</ecNumber>
    </recommendedName>
</protein>
<dbReference type="InterPro" id="IPR050213">
    <property type="entry name" value="GST_superfamily"/>
</dbReference>
<dbReference type="InterPro" id="IPR036282">
    <property type="entry name" value="Glutathione-S-Trfase_C_sf"/>
</dbReference>
<keyword evidence="4" id="KW-0808">Transferase</keyword>
<sequence>MVELLRGIYFNVPGRAEAVRLMYALAGVALEDMTVPSKEEWLSDIKPRMTASGELPFSQLPQFVLGLVPSDDLRAYEGQMVVAELASIQDLMYYVFRGYIKETEEPSLVSSRMIGLSYVDRMVAKEHGPFFAGDTPTYVDCIAVAILSTLVKRGFIKLSDFPALEELHTAFTALPAIQAYMTRDEVDEME</sequence>
<dbReference type="InterPro" id="IPR010987">
    <property type="entry name" value="Glutathione-S-Trfase_C-like"/>
</dbReference>
<evidence type="ECO:0000259" key="7">
    <source>
        <dbReference type="PROSITE" id="PS50405"/>
    </source>
</evidence>
<evidence type="ECO:0000313" key="9">
    <source>
        <dbReference type="EMBL" id="GIQ87051.1"/>
    </source>
</evidence>
<reference evidence="9" key="1">
    <citation type="submission" date="2016-10" db="EMBL/GenBank/DDBJ databases">
        <authorList>
            <person name="Tanifuji G."/>
            <person name="Kume K."/>
            <person name="Nakayama T."/>
            <person name="Takabayashi S."/>
            <person name="Hashimoto T."/>
        </authorList>
    </citation>
    <scope>NUCLEOTIDE SEQUENCE</scope>
    <source>
        <strain evidence="9">NY0173</strain>
    </source>
</reference>
<dbReference type="PANTHER" id="PTHR11571">
    <property type="entry name" value="GLUTATHIONE S-TRANSFERASE"/>
    <property type="match status" value="1"/>
</dbReference>
<comment type="catalytic activity">
    <reaction evidence="5">
        <text>RX + glutathione = an S-substituted glutathione + a halide anion + H(+)</text>
        <dbReference type="Rhea" id="RHEA:16437"/>
        <dbReference type="ChEBI" id="CHEBI:15378"/>
        <dbReference type="ChEBI" id="CHEBI:16042"/>
        <dbReference type="ChEBI" id="CHEBI:17792"/>
        <dbReference type="ChEBI" id="CHEBI:57925"/>
        <dbReference type="ChEBI" id="CHEBI:90779"/>
        <dbReference type="EC" id="2.5.1.18"/>
    </reaction>
</comment>
<evidence type="ECO:0000256" key="3">
    <source>
        <dbReference type="ARBA" id="ARBA00012452"/>
    </source>
</evidence>
<evidence type="ECO:0000259" key="6">
    <source>
        <dbReference type="PROSITE" id="PS50404"/>
    </source>
</evidence>
<comment type="function">
    <text evidence="1">Conjugation of reduced glutathione to a wide number of exogenous and endogenous hydrophobic electrophiles.</text>
</comment>
<dbReference type="PROSITE" id="PS50404">
    <property type="entry name" value="GST_NTER"/>
    <property type="match status" value="1"/>
</dbReference>
<dbReference type="EMBL" id="BDIP01000613">
    <property type="protein sequence ID" value="GIQ82181.1"/>
    <property type="molecule type" value="Genomic_DNA"/>
</dbReference>
<dbReference type="Proteomes" id="UP000265618">
    <property type="component" value="Unassembled WGS sequence"/>
</dbReference>
<feature type="domain" description="GST N-terminal" evidence="6">
    <location>
        <begin position="3"/>
        <end position="100"/>
    </location>
</feature>
<comment type="caution">
    <text evidence="9">The sequence shown here is derived from an EMBL/GenBank/DDBJ whole genome shotgun (WGS) entry which is preliminary data.</text>
</comment>
<dbReference type="SUPFAM" id="SSF47616">
    <property type="entry name" value="GST C-terminal domain-like"/>
    <property type="match status" value="1"/>
</dbReference>
<name>A0A9K3D2Z0_9EUKA</name>
<dbReference type="InterPro" id="IPR004046">
    <property type="entry name" value="GST_C"/>
</dbReference>
<accession>A0A9K3D2Z0</accession>
<proteinExistence type="inferred from homology"/>
<dbReference type="InterPro" id="IPR004045">
    <property type="entry name" value="Glutathione_S-Trfase_N"/>
</dbReference>
<dbReference type="PANTHER" id="PTHR11571:SF222">
    <property type="entry name" value="GLUTATHIONE TRANSFERASE"/>
    <property type="match status" value="1"/>
</dbReference>
<evidence type="ECO:0000313" key="10">
    <source>
        <dbReference type="Proteomes" id="UP000265618"/>
    </source>
</evidence>
<evidence type="ECO:0000256" key="4">
    <source>
        <dbReference type="ARBA" id="ARBA00022679"/>
    </source>
</evidence>
<organism evidence="9 10">
    <name type="scientific">Kipferlia bialata</name>
    <dbReference type="NCBI Taxonomy" id="797122"/>
    <lineage>
        <taxon>Eukaryota</taxon>
        <taxon>Metamonada</taxon>
        <taxon>Carpediemonas-like organisms</taxon>
        <taxon>Kipferlia</taxon>
    </lineage>
</organism>
<evidence type="ECO:0000256" key="1">
    <source>
        <dbReference type="ARBA" id="ARBA00003701"/>
    </source>
</evidence>
<evidence type="ECO:0000313" key="8">
    <source>
        <dbReference type="EMBL" id="GIQ82181.1"/>
    </source>
</evidence>
<dbReference type="OrthoDB" id="414243at2759"/>
<evidence type="ECO:0000256" key="2">
    <source>
        <dbReference type="ARBA" id="ARBA00005861"/>
    </source>
</evidence>
<gene>
    <name evidence="8" type="ORF">KIPB_003268</name>
    <name evidence="9" type="ORF">KIPB_009015</name>
</gene>
<comment type="similarity">
    <text evidence="2">Belongs to the GST superfamily. Mu family.</text>
</comment>
<dbReference type="GO" id="GO:0006749">
    <property type="term" value="P:glutathione metabolic process"/>
    <property type="evidence" value="ECO:0007669"/>
    <property type="project" value="TreeGrafter"/>
</dbReference>
<reference evidence="9 10" key="2">
    <citation type="journal article" date="2018" name="PLoS ONE">
        <title>The draft genome of Kipferlia bialata reveals reductive genome evolution in fornicate parasites.</title>
        <authorList>
            <person name="Tanifuji G."/>
            <person name="Takabayashi S."/>
            <person name="Kume K."/>
            <person name="Takagi M."/>
            <person name="Nakayama T."/>
            <person name="Kamikawa R."/>
            <person name="Inagaki Y."/>
            <person name="Hashimoto T."/>
        </authorList>
    </citation>
    <scope>NUCLEOTIDE SEQUENCE [LARGE SCALE GENOMIC DNA]</scope>
    <source>
        <strain evidence="9">NY0173</strain>
    </source>
</reference>
<dbReference type="EMBL" id="BDIP01002941">
    <property type="protein sequence ID" value="GIQ87051.1"/>
    <property type="molecule type" value="Genomic_DNA"/>
</dbReference>
<keyword evidence="10" id="KW-1185">Reference proteome</keyword>
<dbReference type="Pfam" id="PF14497">
    <property type="entry name" value="GST_C_3"/>
    <property type="match status" value="1"/>
</dbReference>
<dbReference type="PROSITE" id="PS50405">
    <property type="entry name" value="GST_CTER"/>
    <property type="match status" value="1"/>
</dbReference>
<feature type="domain" description="GST C-terminal" evidence="7">
    <location>
        <begin position="74"/>
        <end position="190"/>
    </location>
</feature>
<dbReference type="GO" id="GO:0004364">
    <property type="term" value="F:glutathione transferase activity"/>
    <property type="evidence" value="ECO:0007669"/>
    <property type="project" value="UniProtKB-EC"/>
</dbReference>